<dbReference type="SMART" id="SM00825">
    <property type="entry name" value="PKS_KS"/>
    <property type="match status" value="1"/>
</dbReference>
<proteinExistence type="predicted"/>
<comment type="cofactor">
    <cofactor evidence="1">
        <name>pantetheine 4'-phosphate</name>
        <dbReference type="ChEBI" id="CHEBI:47942"/>
    </cofactor>
</comment>
<dbReference type="Gene3D" id="1.10.1200.10">
    <property type="entry name" value="ACP-like"/>
    <property type="match status" value="2"/>
</dbReference>
<dbReference type="InterPro" id="IPR016039">
    <property type="entry name" value="Thiolase-like"/>
</dbReference>
<accession>A0ABR5TA68</accession>
<dbReference type="SUPFAM" id="SSF47336">
    <property type="entry name" value="ACP-like"/>
    <property type="match status" value="2"/>
</dbReference>
<dbReference type="Gene3D" id="3.30.559.10">
    <property type="entry name" value="Chloramphenicol acetyltransferase-like domain"/>
    <property type="match status" value="1"/>
</dbReference>
<dbReference type="InterPro" id="IPR020806">
    <property type="entry name" value="PKS_PP-bd"/>
</dbReference>
<dbReference type="SUPFAM" id="SSF53474">
    <property type="entry name" value="alpha/beta-Hydrolases"/>
    <property type="match status" value="1"/>
</dbReference>
<dbReference type="InterPro" id="IPR057737">
    <property type="entry name" value="Condensation_MtbB-like"/>
</dbReference>
<dbReference type="Gene3D" id="3.40.47.10">
    <property type="match status" value="1"/>
</dbReference>
<dbReference type="Pfam" id="PF16197">
    <property type="entry name" value="KAsynt_C_assoc"/>
    <property type="match status" value="1"/>
</dbReference>
<evidence type="ECO:0000256" key="6">
    <source>
        <dbReference type="ARBA" id="ARBA00022679"/>
    </source>
</evidence>
<dbReference type="PROSITE" id="PS00012">
    <property type="entry name" value="PHOSPHOPANTETHEINE"/>
    <property type="match status" value="2"/>
</dbReference>
<dbReference type="InterPro" id="IPR001242">
    <property type="entry name" value="Condensation_dom"/>
</dbReference>
<dbReference type="Pfam" id="PF00668">
    <property type="entry name" value="Condensation"/>
    <property type="match status" value="1"/>
</dbReference>
<dbReference type="PROSITE" id="PS52004">
    <property type="entry name" value="KS3_2"/>
    <property type="match status" value="1"/>
</dbReference>
<feature type="region of interest" description="Disordered" evidence="8">
    <location>
        <begin position="460"/>
        <end position="492"/>
    </location>
</feature>
<feature type="region of interest" description="Disordered" evidence="8">
    <location>
        <begin position="1418"/>
        <end position="1453"/>
    </location>
</feature>
<feature type="domain" description="Carrier" evidence="9">
    <location>
        <begin position="1901"/>
        <end position="1976"/>
    </location>
</feature>
<dbReference type="Pfam" id="PF00109">
    <property type="entry name" value="ketoacyl-synt"/>
    <property type="match status" value="1"/>
</dbReference>
<dbReference type="InterPro" id="IPR013217">
    <property type="entry name" value="Methyltransf_12"/>
</dbReference>
<organism evidence="11 12">
    <name type="scientific">Burkholderia savannae</name>
    <dbReference type="NCBI Taxonomy" id="1637837"/>
    <lineage>
        <taxon>Bacteria</taxon>
        <taxon>Pseudomonadati</taxon>
        <taxon>Pseudomonadota</taxon>
        <taxon>Betaproteobacteria</taxon>
        <taxon>Burkholderiales</taxon>
        <taxon>Burkholderiaceae</taxon>
        <taxon>Burkholderia</taxon>
        <taxon>pseudomallei group</taxon>
    </lineage>
</organism>
<dbReference type="RefSeq" id="WP_060823072.1">
    <property type="nucleotide sequence ID" value="NZ_LNJQ01000004.1"/>
</dbReference>
<evidence type="ECO:0000256" key="1">
    <source>
        <dbReference type="ARBA" id="ARBA00001957"/>
    </source>
</evidence>
<evidence type="ECO:0000256" key="7">
    <source>
        <dbReference type="ARBA" id="ARBA00023268"/>
    </source>
</evidence>
<comment type="caution">
    <text evidence="11">The sequence shown here is derived from an EMBL/GenBank/DDBJ whole genome shotgun (WGS) entry which is preliminary data.</text>
</comment>
<feature type="domain" description="Ketosynthase family 3 (KS3)" evidence="10">
    <location>
        <begin position="25"/>
        <end position="448"/>
    </location>
</feature>
<dbReference type="SUPFAM" id="SSF55048">
    <property type="entry name" value="Probable ACP-binding domain of malonyl-CoA ACP transacylase"/>
    <property type="match status" value="1"/>
</dbReference>
<dbReference type="InterPro" id="IPR023213">
    <property type="entry name" value="CAT-like_dom_sf"/>
</dbReference>
<evidence type="ECO:0000256" key="2">
    <source>
        <dbReference type="ARBA" id="ARBA00004924"/>
    </source>
</evidence>
<dbReference type="Pfam" id="PF02801">
    <property type="entry name" value="Ketoacyl-synt_C"/>
    <property type="match status" value="1"/>
</dbReference>
<keyword evidence="6" id="KW-0808">Transferase</keyword>
<evidence type="ECO:0000256" key="8">
    <source>
        <dbReference type="SAM" id="MobiDB-lite"/>
    </source>
</evidence>
<dbReference type="SMART" id="SM00823">
    <property type="entry name" value="PKS_PP"/>
    <property type="match status" value="2"/>
</dbReference>
<dbReference type="Pfam" id="PF08659">
    <property type="entry name" value="KR"/>
    <property type="match status" value="1"/>
</dbReference>
<dbReference type="InterPro" id="IPR016035">
    <property type="entry name" value="Acyl_Trfase/lysoPLipase"/>
</dbReference>
<dbReference type="SUPFAM" id="SSF52777">
    <property type="entry name" value="CoA-dependent acyltransferases"/>
    <property type="match status" value="2"/>
</dbReference>
<dbReference type="Pfam" id="PF00698">
    <property type="entry name" value="Acyl_transf_1"/>
    <property type="match status" value="1"/>
</dbReference>
<dbReference type="CDD" id="cd02440">
    <property type="entry name" value="AdoMet_MTases"/>
    <property type="match status" value="1"/>
</dbReference>
<dbReference type="PROSITE" id="PS50075">
    <property type="entry name" value="CARRIER"/>
    <property type="match status" value="1"/>
</dbReference>
<dbReference type="InterPro" id="IPR013968">
    <property type="entry name" value="PKS_KR"/>
</dbReference>
<evidence type="ECO:0000256" key="5">
    <source>
        <dbReference type="ARBA" id="ARBA00022598"/>
    </source>
</evidence>
<dbReference type="InterPro" id="IPR057326">
    <property type="entry name" value="KR_dom"/>
</dbReference>
<dbReference type="Pfam" id="PF00975">
    <property type="entry name" value="Thioesterase"/>
    <property type="match status" value="1"/>
</dbReference>
<dbReference type="InterPro" id="IPR014031">
    <property type="entry name" value="Ketoacyl_synth_C"/>
</dbReference>
<dbReference type="InterPro" id="IPR032821">
    <property type="entry name" value="PKS_assoc"/>
</dbReference>
<dbReference type="EMBL" id="LNJQ01000004">
    <property type="protein sequence ID" value="KWZ39019.1"/>
    <property type="molecule type" value="Genomic_DNA"/>
</dbReference>
<protein>
    <submittedName>
        <fullName evidence="11">Polyketide synthase</fullName>
    </submittedName>
</protein>
<dbReference type="InterPro" id="IPR029058">
    <property type="entry name" value="AB_hydrolase_fold"/>
</dbReference>
<feature type="compositionally biased region" description="Basic and acidic residues" evidence="8">
    <location>
        <begin position="2921"/>
        <end position="2930"/>
    </location>
</feature>
<dbReference type="SMART" id="SM00827">
    <property type="entry name" value="PKS_AT"/>
    <property type="match status" value="1"/>
</dbReference>
<comment type="pathway">
    <text evidence="2">Siderophore biosynthesis.</text>
</comment>
<dbReference type="Gene3D" id="3.30.70.3290">
    <property type="match status" value="1"/>
</dbReference>
<dbReference type="SUPFAM" id="SSF51735">
    <property type="entry name" value="NAD(P)-binding Rossmann-fold domains"/>
    <property type="match status" value="2"/>
</dbReference>
<dbReference type="InterPro" id="IPR009081">
    <property type="entry name" value="PP-bd_ACP"/>
</dbReference>
<dbReference type="InterPro" id="IPR020841">
    <property type="entry name" value="PKS_Beta-ketoAc_synthase_dom"/>
</dbReference>
<dbReference type="InterPro" id="IPR014030">
    <property type="entry name" value="Ketoacyl_synth_N"/>
</dbReference>
<dbReference type="Proteomes" id="UP000070255">
    <property type="component" value="Unassembled WGS sequence"/>
</dbReference>
<dbReference type="InterPro" id="IPR050091">
    <property type="entry name" value="PKS_NRPS_Biosynth_Enz"/>
</dbReference>
<dbReference type="Gene3D" id="3.40.50.150">
    <property type="entry name" value="Vaccinia Virus protein VP39"/>
    <property type="match status" value="2"/>
</dbReference>
<keyword evidence="12" id="KW-1185">Reference proteome</keyword>
<dbReference type="Gene3D" id="3.30.559.30">
    <property type="entry name" value="Nonribosomal peptide synthetase, condensation domain"/>
    <property type="match status" value="1"/>
</dbReference>
<dbReference type="CDD" id="cd19535">
    <property type="entry name" value="Cyc_NRPS"/>
    <property type="match status" value="1"/>
</dbReference>
<feature type="compositionally biased region" description="Basic and acidic residues" evidence="8">
    <location>
        <begin position="1426"/>
        <end position="1436"/>
    </location>
</feature>
<dbReference type="InterPro" id="IPR001031">
    <property type="entry name" value="Thioesterase"/>
</dbReference>
<dbReference type="SMART" id="SM00822">
    <property type="entry name" value="PKS_KR"/>
    <property type="match status" value="1"/>
</dbReference>
<dbReference type="InterPro" id="IPR001227">
    <property type="entry name" value="Ac_transferase_dom_sf"/>
</dbReference>
<evidence type="ECO:0000256" key="3">
    <source>
        <dbReference type="ARBA" id="ARBA00022450"/>
    </source>
</evidence>
<dbReference type="SUPFAM" id="SSF52151">
    <property type="entry name" value="FabD/lysophospholipase-like"/>
    <property type="match status" value="1"/>
</dbReference>
<dbReference type="Pfam" id="PF00550">
    <property type="entry name" value="PP-binding"/>
    <property type="match status" value="2"/>
</dbReference>
<dbReference type="PANTHER" id="PTHR43775:SF37">
    <property type="entry name" value="SI:DKEY-61P9.11"/>
    <property type="match status" value="1"/>
</dbReference>
<evidence type="ECO:0000313" key="11">
    <source>
        <dbReference type="EMBL" id="KWZ39019.1"/>
    </source>
</evidence>
<evidence type="ECO:0000313" key="12">
    <source>
        <dbReference type="Proteomes" id="UP000070255"/>
    </source>
</evidence>
<dbReference type="CDD" id="cd05274">
    <property type="entry name" value="KR_FAS_SDR_x"/>
    <property type="match status" value="1"/>
</dbReference>
<reference evidence="11 12" key="1">
    <citation type="submission" date="2015-11" db="EMBL/GenBank/DDBJ databases">
        <authorList>
            <person name="Sahl J."/>
            <person name="Wagner D."/>
            <person name="Keim P."/>
        </authorList>
    </citation>
    <scope>NUCLEOTIDE SEQUENCE [LARGE SCALE GENOMIC DNA]</scope>
    <source>
        <strain evidence="11 12">BDU18</strain>
    </source>
</reference>
<dbReference type="Gene3D" id="3.40.366.10">
    <property type="entry name" value="Malonyl-Coenzyme A Acyl Carrier Protein, domain 2"/>
    <property type="match status" value="1"/>
</dbReference>
<keyword evidence="5" id="KW-0436">Ligase</keyword>
<keyword evidence="7" id="KW-0511">Multifunctional enzyme</keyword>
<gene>
    <name evidence="11" type="ORF">WS72_30070</name>
</gene>
<keyword evidence="4" id="KW-0597">Phosphoprotein</keyword>
<sequence>MDKATSSARPAADLDALLATHYPHGEPIAVIGHACRFPEADDSDAFWRNLLAGAECSRRFTRQEMLDAGLDAATIDAPNFVNVGTVVRDADAFDAALFGYSRQEAESIDPQQRLFLQIVWHALEHAGYAPRNVAHRTGVFGSARVSTYPGQEPLRIAEVAQVKGLQSLMGNDKDYVATRVAYKLNLRGPALAVQTACSSSLVAAHLACESLRSGECDMAVAGGVAVSFPQHAGYLHQPGMIFSPDGRCRPFDADAQGTFAGNGVGAIVLRRLGDALRDGDPVVAVLLGSAINNDGDRKVGYTAPSAAGQRDAIRDALMLAGVDSTQIGLVEAHGTGTPLGDPIELEALRGVFHRADEGPRCALGSVKGNVGHLDTAAGIASLLKAVLAVERRAIPPSLHLRKPNPALGLDDSPFFVPTDAQPWNDASRVAGVSSFGIGGTNCHMVVASLPDALRAAVGGNGDGNGNGDIDCNGDGKTESEGESESDDSHAQPDAGAALLLSAASEPALQRLARSYADALKRANARDLLHTALHGRQLDLPHRLAVPFCAETIAALDAFAAGEDDALVHRGSGEAGQMAWLFTGQGSHWPGMGQTLYRQSSAFAACLDRCFAACDGELDVPLRDAMFGERGDLLERMDYAQPAIVAFELAMAAHWRALGLEPQLVIGHSVGEYAAAVVAGHYEIEQAMPLVRLRGALMQRCAQGAMLAAFAGADALLPLAACAGVDVAAYNDERHLVFSGRSDAIDTLAADLVARNIRHARLAVTGAAHSALLDPVLDAFERATAQLNAAPGRVPLVSTLLGGPIDAHGLNARDYWRRHMREPVRYADAIRHALAQGANVFLELGPDAQLTGIGLRGAQPGARWIASARRRQPALAQTRQALLELYAAGVALPWAKVLPSSGRKLHAPRYPFDTERYWRDARPAAAAAPPAAHGGDFDLALAEGRRIAATAAASLDLPRLQRLYDCVTQLHAIYVDRLVRRCVGERFDEGASALGILRAGRLLPRHRQLLVRLLNACVEDGYYRRDGDRYAPALALAVPHADRDALLQILRECCEGFDAIADTVARAGDSLYAMMRGDIEPVAVIFPDSASSGVEVLYQEFSFGRYFNQIAAGVVAGLVRERQAGRRAHRPFRILEVGGGTGGTTAWLLPELDGAPNVRYDFTDISPIFTRRAEQKFAAHGCVDYRVFDLQKDAQTQGFEAGAYDLIVAANVIHATQHVGRTLANLAPLLKPGGRLLMREITRPMRLFDFVFGPLVLPLHDEDARGGELFLSTARWKAQCVEAGFERVDWLPDDGAPTSGISEHIVLASMPGRPAGAASWLDEDADPLVGQPLTDDGVYLADWSDCAGERDAWRQRLARSAAELAARHGGGRAAPAIRAPECAPAWLTLVRLRWCGSLFGAARIALDARDEAGAWRPLDADANADSGHGHSGSDARDLPAPQPARDTHYGWRWRPVPDASPDASDIALHAESAPLADTLRAAGVPVSPSAECRLLVLDSDAHSPHEVAAALLDALSDASRAPLVVVTRGAWKIRADDPVAPAHRAAWGLLRVAAAEQPDRMLAAIDLHPHAAWRDLPPALGALGHGARWLAVRDGRVHAPSLAAQPYAAPALPAGGFADERWHVVTGAFGGLGRLSVRWLARHGARRIALVAPRAHDDWPAFQREIAAQHRGELRWVRCDVAEPAQLAAALRALHADGGVAGAIHAAGILDDAPLAALDAERVAPVLALKADAARVLRDWLGAHGARYLVCYSSAAAALGAPGQGAHALASAYLDGLADAHAGDETPSVISVAWGAWGEAGRAAQSALQRKLAENGMGVLSTAEGLWHLEQAVMRGAPYRLAMRVLHERLDVGRRALFGTDADQSPARLARNPAAGVSAESCAPAAAGATLAAERPDPRDAQAVCRWLTARIAAQLKLDDLAQLTPTRDLLKLGLDSLLFLELRSAVESQLGVRLDAERAYRDMTVAGIGRLIAESAPAGAGAPDPAAGILVHDPANRFEPFPLTPIQHAYWLGRTDLIAYGGVACHVLFEWDMRHDTFDLARFEAAWNALVARHDMLRMIVDADGRQRILRDVPAYRPQRRDLTRAAADEQARALERTRDELSYRVLPADRWPLFELVVTELDDTRYRLHMNLDLLLFDVQSFKVMMDDLASAYRGAALEPLQITFRDYVLAEHARRDAPDWQASWRYWQRTLPQLPPAPVLPLAPARADDARPRFTTYQARLARADWDTLKREWQRWGATPSAALLALFAHTFERWSRHPDFTLNLTFFNRRPDHPQVSQLIGDFTSVLLIDFALGGGPTLRDTIERTQQRLWQRLAHSQVNGVELMRELSRGRAHDPRRPLMPVVFTSMLGMSLDGLSIDQAMTSLFGEPVHVFTQTPQVWLDHQVMEVDGDLVFSWYCMDDVLAPGAAQAMFDDYRCLLRGAAAQPERMMQPGLAKLRDDGAWADFERRRWPLHVGNAGDSEDPVDAGVDLRDIEDALRAQHGVADADAALAEDGRTLDIVVCAAHACGAPPPSLDAPLALASALPMLDAAQLAEIDATWRWLEARALHGIARTLNRHGLFAQAGQRHDLDDVQSRLRALPQYRRLARQWLIALAERGWLRREGDAFICERALDAVPDAAEALPQADWSRALGAYLDACIARHDALFDGTQAPLALLFDDDDAVTRALYSDNPAIDCLNRSAAQIARALGEPAGGLRVLEVGAGTAATTRHLVPALDGRLHGYRFTDVSTLFLDAARERFADHAKLDYAIFDINAPVDFDAHPEAGYDVVVAVNVLHDASDVVRSLRRLGRLLKPGGRLLMIEATERDSALQMASIGFIEGLNGYEDFRTADDKPMLDLPSWRDALGQAGFTVELAWPEQERSPLRQHLVLARATHVGRLEPRALERELRARFGRALPPARIRQCERIDRYADRVAERHREAADETPARAARAPVAPPRDPHAQAALERSVGEAWQALLKCPIHRDSDFFQSGGDSLIATRMIAQLNRGGMRGASLQALFAQPTLGAFCATLAAPPATEAQAGDCVVPLAEGRDPARVFVFHASDGELAAYVTLARRLDCRVHGLRAPDAALPADLGALAGRYVQAMRASQPHGPYTLIGWSYGATVAAEAARLLHARGETVELVLLDPVCRDDFRHADRASLLRLLARGRVAVPLPDDLEQRDADEQTACFVHAAQAAGLLPERSNAADGERWLARIGDLLGLLARHPAPAPLPIRCLWIAAAHRPSVWQPAERDWHGWGAHAQRHTLDADHWTLVMDDARAQHVAALFRQWRDDHRRPQEKVA</sequence>
<dbReference type="Gene3D" id="3.40.50.1820">
    <property type="entry name" value="alpha/beta hydrolase"/>
    <property type="match status" value="1"/>
</dbReference>
<evidence type="ECO:0000259" key="10">
    <source>
        <dbReference type="PROSITE" id="PS52004"/>
    </source>
</evidence>
<dbReference type="Pfam" id="PF08242">
    <property type="entry name" value="Methyltransf_12"/>
    <property type="match status" value="2"/>
</dbReference>
<dbReference type="CDD" id="cd00833">
    <property type="entry name" value="PKS"/>
    <property type="match status" value="1"/>
</dbReference>
<dbReference type="InterPro" id="IPR006162">
    <property type="entry name" value="Ppantetheine_attach_site"/>
</dbReference>
<feature type="region of interest" description="Disordered" evidence="8">
    <location>
        <begin position="2921"/>
        <end position="2943"/>
    </location>
</feature>
<dbReference type="SUPFAM" id="SSF53901">
    <property type="entry name" value="Thiolase-like"/>
    <property type="match status" value="1"/>
</dbReference>
<dbReference type="SUPFAM" id="SSF53335">
    <property type="entry name" value="S-adenosyl-L-methionine-dependent methyltransferases"/>
    <property type="match status" value="2"/>
</dbReference>
<evidence type="ECO:0000259" key="9">
    <source>
        <dbReference type="PROSITE" id="PS50075"/>
    </source>
</evidence>
<evidence type="ECO:0000256" key="4">
    <source>
        <dbReference type="ARBA" id="ARBA00022553"/>
    </source>
</evidence>
<keyword evidence="3" id="KW-0596">Phosphopantetheine</keyword>
<dbReference type="InterPro" id="IPR029063">
    <property type="entry name" value="SAM-dependent_MTases_sf"/>
</dbReference>
<name>A0ABR5TA68_9BURK</name>
<dbReference type="InterPro" id="IPR016036">
    <property type="entry name" value="Malonyl_transacylase_ACP-bd"/>
</dbReference>
<dbReference type="InterPro" id="IPR014043">
    <property type="entry name" value="Acyl_transferase_dom"/>
</dbReference>
<dbReference type="PANTHER" id="PTHR43775">
    <property type="entry name" value="FATTY ACID SYNTHASE"/>
    <property type="match status" value="1"/>
</dbReference>
<dbReference type="Gene3D" id="3.40.50.720">
    <property type="entry name" value="NAD(P)-binding Rossmann-like Domain"/>
    <property type="match status" value="1"/>
</dbReference>
<dbReference type="InterPro" id="IPR036736">
    <property type="entry name" value="ACP-like_sf"/>
</dbReference>
<dbReference type="InterPro" id="IPR036291">
    <property type="entry name" value="NAD(P)-bd_dom_sf"/>
</dbReference>